<sequence>MGESYRRLTFGRLLIHVLCCCSLRVFSTETVANGHLLVQGDSTRTSIDEYLNRGMLDDFLDHILASYEPHFHLSLKSFHSLATGSRLALFPNNIPASIASQLSVR</sequence>
<evidence type="ECO:0000313" key="3">
    <source>
        <dbReference type="Proteomes" id="UP000027265"/>
    </source>
</evidence>
<dbReference type="Proteomes" id="UP000027265">
    <property type="component" value="Unassembled WGS sequence"/>
</dbReference>
<keyword evidence="3" id="KW-1185">Reference proteome</keyword>
<name>A0A067PNS5_9AGAM</name>
<protein>
    <submittedName>
        <fullName evidence="2">Uncharacterized protein</fullName>
    </submittedName>
</protein>
<dbReference type="AlphaFoldDB" id="A0A067PNS5"/>
<dbReference type="EMBL" id="KL197743">
    <property type="protein sequence ID" value="KDQ51986.1"/>
    <property type="molecule type" value="Genomic_DNA"/>
</dbReference>
<proteinExistence type="predicted"/>
<evidence type="ECO:0000256" key="1">
    <source>
        <dbReference type="SAM" id="SignalP"/>
    </source>
</evidence>
<keyword evidence="1" id="KW-0732">Signal</keyword>
<gene>
    <name evidence="2" type="ORF">JAAARDRAFT_492692</name>
</gene>
<feature type="signal peptide" evidence="1">
    <location>
        <begin position="1"/>
        <end position="27"/>
    </location>
</feature>
<organism evidence="2 3">
    <name type="scientific">Jaapia argillacea MUCL 33604</name>
    <dbReference type="NCBI Taxonomy" id="933084"/>
    <lineage>
        <taxon>Eukaryota</taxon>
        <taxon>Fungi</taxon>
        <taxon>Dikarya</taxon>
        <taxon>Basidiomycota</taxon>
        <taxon>Agaricomycotina</taxon>
        <taxon>Agaricomycetes</taxon>
        <taxon>Agaricomycetidae</taxon>
        <taxon>Jaapiales</taxon>
        <taxon>Jaapiaceae</taxon>
        <taxon>Jaapia</taxon>
    </lineage>
</organism>
<evidence type="ECO:0000313" key="2">
    <source>
        <dbReference type="EMBL" id="KDQ51986.1"/>
    </source>
</evidence>
<feature type="chain" id="PRO_5001643293" evidence="1">
    <location>
        <begin position="28"/>
        <end position="105"/>
    </location>
</feature>
<dbReference type="InParanoid" id="A0A067PNS5"/>
<dbReference type="HOGENOM" id="CLU_2236990_0_0_1"/>
<reference evidence="3" key="1">
    <citation type="journal article" date="2014" name="Proc. Natl. Acad. Sci. U.S.A.">
        <title>Extensive sampling of basidiomycete genomes demonstrates inadequacy of the white-rot/brown-rot paradigm for wood decay fungi.</title>
        <authorList>
            <person name="Riley R."/>
            <person name="Salamov A.A."/>
            <person name="Brown D.W."/>
            <person name="Nagy L.G."/>
            <person name="Floudas D."/>
            <person name="Held B.W."/>
            <person name="Levasseur A."/>
            <person name="Lombard V."/>
            <person name="Morin E."/>
            <person name="Otillar R."/>
            <person name="Lindquist E.A."/>
            <person name="Sun H."/>
            <person name="LaButti K.M."/>
            <person name="Schmutz J."/>
            <person name="Jabbour D."/>
            <person name="Luo H."/>
            <person name="Baker S.E."/>
            <person name="Pisabarro A.G."/>
            <person name="Walton J.D."/>
            <person name="Blanchette R.A."/>
            <person name="Henrissat B."/>
            <person name="Martin F."/>
            <person name="Cullen D."/>
            <person name="Hibbett D.S."/>
            <person name="Grigoriev I.V."/>
        </authorList>
    </citation>
    <scope>NUCLEOTIDE SEQUENCE [LARGE SCALE GENOMIC DNA]</scope>
    <source>
        <strain evidence="3">MUCL 33604</strain>
    </source>
</reference>
<accession>A0A067PNS5</accession>